<name>A0A816XAL7_9BILA</name>
<organism evidence="1 3">
    <name type="scientific">Rotaria magnacalcarata</name>
    <dbReference type="NCBI Taxonomy" id="392030"/>
    <lineage>
        <taxon>Eukaryota</taxon>
        <taxon>Metazoa</taxon>
        <taxon>Spiralia</taxon>
        <taxon>Gnathifera</taxon>
        <taxon>Rotifera</taxon>
        <taxon>Eurotatoria</taxon>
        <taxon>Bdelloidea</taxon>
        <taxon>Philodinida</taxon>
        <taxon>Philodinidae</taxon>
        <taxon>Rotaria</taxon>
    </lineage>
</organism>
<dbReference type="EMBL" id="CAJOBI010325180">
    <property type="protein sequence ID" value="CAF5190692.1"/>
    <property type="molecule type" value="Genomic_DNA"/>
</dbReference>
<accession>A0A816XAL7</accession>
<evidence type="ECO:0000313" key="1">
    <source>
        <dbReference type="EMBL" id="CAF2143778.1"/>
    </source>
</evidence>
<feature type="non-terminal residue" evidence="1">
    <location>
        <position position="1"/>
    </location>
</feature>
<sequence length="115" mass="13530">ETGEKKVAPSNQTSLLYRSVLKVYNELAAFYSGTIKRRVLPCPKQYKSSQQFDEDIMQFHSIYDNIQNSIKQLEEWEETNTTNDEKQRILSRSDSILKQFLSLIEEDPHSLTIKW</sequence>
<gene>
    <name evidence="1" type="ORF">MBJ925_LOCUS29968</name>
    <name evidence="2" type="ORF">SMN809_LOCUS72190</name>
</gene>
<evidence type="ECO:0000313" key="2">
    <source>
        <dbReference type="EMBL" id="CAF5190692.1"/>
    </source>
</evidence>
<dbReference type="AlphaFoldDB" id="A0A816XAL7"/>
<comment type="caution">
    <text evidence="1">The sequence shown here is derived from an EMBL/GenBank/DDBJ whole genome shotgun (WGS) entry which is preliminary data.</text>
</comment>
<dbReference type="Proteomes" id="UP000663824">
    <property type="component" value="Unassembled WGS sequence"/>
</dbReference>
<dbReference type="Proteomes" id="UP000676336">
    <property type="component" value="Unassembled WGS sequence"/>
</dbReference>
<proteinExistence type="predicted"/>
<evidence type="ECO:0000313" key="3">
    <source>
        <dbReference type="Proteomes" id="UP000663824"/>
    </source>
</evidence>
<protein>
    <submittedName>
        <fullName evidence="1">Uncharacterized protein</fullName>
    </submittedName>
</protein>
<reference evidence="1" key="1">
    <citation type="submission" date="2021-02" db="EMBL/GenBank/DDBJ databases">
        <authorList>
            <person name="Nowell W R."/>
        </authorList>
    </citation>
    <scope>NUCLEOTIDE SEQUENCE</scope>
</reference>
<dbReference type="EMBL" id="CAJNRE010016134">
    <property type="protein sequence ID" value="CAF2143778.1"/>
    <property type="molecule type" value="Genomic_DNA"/>
</dbReference>